<evidence type="ECO:0000313" key="3">
    <source>
        <dbReference type="EMBL" id="CAC5391151.1"/>
    </source>
</evidence>
<dbReference type="OrthoDB" id="1706699at2759"/>
<dbReference type="GO" id="GO:0016787">
    <property type="term" value="F:hydrolase activity"/>
    <property type="evidence" value="ECO:0007669"/>
    <property type="project" value="UniProtKB-KW"/>
</dbReference>
<dbReference type="EMBL" id="CACVKT020004666">
    <property type="protein sequence ID" value="CAC5391151.1"/>
    <property type="molecule type" value="Genomic_DNA"/>
</dbReference>
<feature type="domain" description="Reverse transcriptase" evidence="2">
    <location>
        <begin position="248"/>
        <end position="443"/>
    </location>
</feature>
<evidence type="ECO:0000256" key="1">
    <source>
        <dbReference type="ARBA" id="ARBA00022801"/>
    </source>
</evidence>
<keyword evidence="1" id="KW-0378">Hydrolase</keyword>
<dbReference type="PANTHER" id="PTHR47027:SF20">
    <property type="entry name" value="REVERSE TRANSCRIPTASE-LIKE PROTEIN WITH RNA-DIRECTED DNA POLYMERASE DOMAIN"/>
    <property type="match status" value="1"/>
</dbReference>
<dbReference type="Pfam" id="PF00078">
    <property type="entry name" value="RVT_1"/>
    <property type="match status" value="1"/>
</dbReference>
<keyword evidence="4" id="KW-1185">Reference proteome</keyword>
<dbReference type="SUPFAM" id="SSF56672">
    <property type="entry name" value="DNA/RNA polymerases"/>
    <property type="match status" value="1"/>
</dbReference>
<dbReference type="InterPro" id="IPR043502">
    <property type="entry name" value="DNA/RNA_pol_sf"/>
</dbReference>
<dbReference type="InterPro" id="IPR000477">
    <property type="entry name" value="RT_dom"/>
</dbReference>
<dbReference type="PROSITE" id="PS00690">
    <property type="entry name" value="DEAH_ATP_HELICASE"/>
    <property type="match status" value="1"/>
</dbReference>
<sequence>MSRCDEECWALIYKIATGGNGSAYELFMSEKPLNVNDKEAMLLQTSENPLKKHFKSDIVNRWSTAGIDQVFNIIRVSLYVSGMEKAFLLFNAIESTKTNWFKKNRLIDSSYIDLNDDKDVYYFSMEGIHGTADNYGNGLYSRRFYIRKEYNGFCSTSDDLDHDDGWLLVGDEKGNCHYERRINETPFILFSNPPKISDGIVSFNATCLSPFAMKCVQTSTTMGNEDLQNQLDLINMDIRIPRKLTQRKKPMMMDNYRGIAITPVVSKLFECAILPSLTQNFKQSTLQFGFTKGMSMLMAGLIISEARAEVKHRTIEPLYLITVDSQKAFDVVDHIIMLDELHEHTQNHSMWTIVKNLYNGLVSKVKWKGNIGNSFEIHQGVRQGGILSPFLYKAQHVGCPTCADDVAFISNCEQELQCMLSVTNHHANQSRVTINPSKTKAVILNKPKSINRSDLQWTLGKNYIYPSEDTTHLGLIRAEIKENDVNIEARISITRRTLYSLMNTGLHGTNGLNPQTSYKIYQSYVIPRLLYGMEILPLNQKQMDIFSRFHKKNLRNFQSMPTRTATGAVYLILGALTIEAEIHKRQLSFLYNIVSCDNSTILDLIDRTLLKIGSVHPVWTSLSSTISDVKKGAVKIRLLTGTYLFESNKHKFSGGKESSLCRLCGTSNEDITHFLLLCPALHQQRKALFSNLKALVISIIGTSGWTVRFKNQVDIVKLIIDSTFMLPDINSRTDLDKIQKMSTDMCYRLHTERTCILQKS</sequence>
<name>A0A6J8C6T4_MYTCO</name>
<protein>
    <recommendedName>
        <fullName evidence="2">Reverse transcriptase domain-containing protein</fullName>
    </recommendedName>
</protein>
<dbReference type="Proteomes" id="UP000507470">
    <property type="component" value="Unassembled WGS sequence"/>
</dbReference>
<proteinExistence type="predicted"/>
<organism evidence="3 4">
    <name type="scientific">Mytilus coruscus</name>
    <name type="common">Sea mussel</name>
    <dbReference type="NCBI Taxonomy" id="42192"/>
    <lineage>
        <taxon>Eukaryota</taxon>
        <taxon>Metazoa</taxon>
        <taxon>Spiralia</taxon>
        <taxon>Lophotrochozoa</taxon>
        <taxon>Mollusca</taxon>
        <taxon>Bivalvia</taxon>
        <taxon>Autobranchia</taxon>
        <taxon>Pteriomorphia</taxon>
        <taxon>Mytilida</taxon>
        <taxon>Mytiloidea</taxon>
        <taxon>Mytilidae</taxon>
        <taxon>Mytilinae</taxon>
        <taxon>Mytilus</taxon>
    </lineage>
</organism>
<dbReference type="AlphaFoldDB" id="A0A6J8C6T4"/>
<reference evidence="3 4" key="1">
    <citation type="submission" date="2020-06" db="EMBL/GenBank/DDBJ databases">
        <authorList>
            <person name="Li R."/>
            <person name="Bekaert M."/>
        </authorList>
    </citation>
    <scope>NUCLEOTIDE SEQUENCE [LARGE SCALE GENOMIC DNA]</scope>
    <source>
        <strain evidence="4">wild</strain>
    </source>
</reference>
<dbReference type="InterPro" id="IPR002464">
    <property type="entry name" value="DNA/RNA_helicase_DEAH_CS"/>
</dbReference>
<accession>A0A6J8C6T4</accession>
<gene>
    <name evidence="3" type="ORF">MCOR_26177</name>
</gene>
<evidence type="ECO:0000313" key="4">
    <source>
        <dbReference type="Proteomes" id="UP000507470"/>
    </source>
</evidence>
<dbReference type="PANTHER" id="PTHR47027">
    <property type="entry name" value="REVERSE TRANSCRIPTASE DOMAIN-CONTAINING PROTEIN"/>
    <property type="match status" value="1"/>
</dbReference>
<evidence type="ECO:0000259" key="2">
    <source>
        <dbReference type="Pfam" id="PF00078"/>
    </source>
</evidence>